<keyword evidence="4" id="KW-1133">Transmembrane helix</keyword>
<dbReference type="GO" id="GO:0016301">
    <property type="term" value="F:kinase activity"/>
    <property type="evidence" value="ECO:0007669"/>
    <property type="project" value="UniProtKB-KW"/>
</dbReference>
<keyword evidence="8" id="KW-0675">Receptor</keyword>
<keyword evidence="8" id="KW-0418">Kinase</keyword>
<keyword evidence="3 6" id="KW-0732">Signal</keyword>
<keyword evidence="5" id="KW-0472">Membrane</keyword>
<reference evidence="8 9" key="1">
    <citation type="journal article" date="2018" name="PLoS Genet.">
        <title>Population sequencing reveals clonal diversity and ancestral inbreeding in the grapevine cultivar Chardonnay.</title>
        <authorList>
            <person name="Roach M.J."/>
            <person name="Johnson D.L."/>
            <person name="Bohlmann J."/>
            <person name="van Vuuren H.J."/>
            <person name="Jones S.J."/>
            <person name="Pretorius I.S."/>
            <person name="Schmidt S.A."/>
            <person name="Borneman A.R."/>
        </authorList>
    </citation>
    <scope>NUCLEOTIDE SEQUENCE [LARGE SCALE GENOMIC DNA]</scope>
    <source>
        <strain evidence="9">cv. Chardonnay</strain>
        <tissue evidence="8">Leaf</tissue>
    </source>
</reference>
<feature type="signal peptide" evidence="6">
    <location>
        <begin position="1"/>
        <end position="21"/>
    </location>
</feature>
<protein>
    <submittedName>
        <fullName evidence="8">Putative LRR receptor-like serine/threonine-protein kinase</fullName>
    </submittedName>
</protein>
<evidence type="ECO:0000256" key="1">
    <source>
        <dbReference type="ARBA" id="ARBA00004167"/>
    </source>
</evidence>
<evidence type="ECO:0000256" key="5">
    <source>
        <dbReference type="ARBA" id="ARBA00023136"/>
    </source>
</evidence>
<dbReference type="Proteomes" id="UP000288805">
    <property type="component" value="Unassembled WGS sequence"/>
</dbReference>
<evidence type="ECO:0000313" key="9">
    <source>
        <dbReference type="Proteomes" id="UP000288805"/>
    </source>
</evidence>
<dbReference type="PANTHER" id="PTHR45631">
    <property type="entry name" value="OS07G0107800 PROTEIN-RELATED"/>
    <property type="match status" value="1"/>
</dbReference>
<dbReference type="EMBL" id="QGNW01001176">
    <property type="protein sequence ID" value="RVW51951.1"/>
    <property type="molecule type" value="Genomic_DNA"/>
</dbReference>
<evidence type="ECO:0000256" key="2">
    <source>
        <dbReference type="ARBA" id="ARBA00022692"/>
    </source>
</evidence>
<accession>A0A438EW58</accession>
<keyword evidence="8" id="KW-0808">Transferase</keyword>
<evidence type="ECO:0000259" key="7">
    <source>
        <dbReference type="Pfam" id="PF12819"/>
    </source>
</evidence>
<evidence type="ECO:0000256" key="4">
    <source>
        <dbReference type="ARBA" id="ARBA00022989"/>
    </source>
</evidence>
<sequence length="224" mass="25124">MDSRPPLVWLIFVLVTIMSSGNNPELVAGKPHHAASAFPHDHPSPRRLAADTHGFISIDCGIAPGSSYTDDRTQIHYTSDAEFTDTGINYNVSRSENPSKQLMNVRSFPEGARNCYTLEPEKGKGNKYLIRAFFMYGNYDSKNQLPVFKLYLGVDKWDTIKFKNSNKISFDRLIIPVIIKLNWVLCYSLTDGTSVQSKKSFKSGTKMTLLTAFGTPTRMLFGNP</sequence>
<dbReference type="AlphaFoldDB" id="A0A438EW58"/>
<feature type="chain" id="PRO_5019429955" evidence="6">
    <location>
        <begin position="22"/>
        <end position="224"/>
    </location>
</feature>
<proteinExistence type="predicted"/>
<dbReference type="InterPro" id="IPR024788">
    <property type="entry name" value="Malectin-like_Carb-bd_dom"/>
</dbReference>
<comment type="caution">
    <text evidence="8">The sequence shown here is derived from an EMBL/GenBank/DDBJ whole genome shotgun (WGS) entry which is preliminary data.</text>
</comment>
<evidence type="ECO:0000256" key="3">
    <source>
        <dbReference type="ARBA" id="ARBA00022729"/>
    </source>
</evidence>
<comment type="subcellular location">
    <subcellularLocation>
        <location evidence="1">Membrane</location>
        <topology evidence="1">Single-pass membrane protein</topology>
    </subcellularLocation>
</comment>
<evidence type="ECO:0000313" key="8">
    <source>
        <dbReference type="EMBL" id="RVW51951.1"/>
    </source>
</evidence>
<feature type="domain" description="Malectin-like" evidence="7">
    <location>
        <begin position="58"/>
        <end position="178"/>
    </location>
</feature>
<name>A0A438EW58_VITVI</name>
<evidence type="ECO:0000256" key="6">
    <source>
        <dbReference type="SAM" id="SignalP"/>
    </source>
</evidence>
<organism evidence="8 9">
    <name type="scientific">Vitis vinifera</name>
    <name type="common">Grape</name>
    <dbReference type="NCBI Taxonomy" id="29760"/>
    <lineage>
        <taxon>Eukaryota</taxon>
        <taxon>Viridiplantae</taxon>
        <taxon>Streptophyta</taxon>
        <taxon>Embryophyta</taxon>
        <taxon>Tracheophyta</taxon>
        <taxon>Spermatophyta</taxon>
        <taxon>Magnoliopsida</taxon>
        <taxon>eudicotyledons</taxon>
        <taxon>Gunneridae</taxon>
        <taxon>Pentapetalae</taxon>
        <taxon>rosids</taxon>
        <taxon>Vitales</taxon>
        <taxon>Vitaceae</taxon>
        <taxon>Viteae</taxon>
        <taxon>Vitis</taxon>
    </lineage>
</organism>
<dbReference type="PANTHER" id="PTHR45631:SF206">
    <property type="entry name" value="PROTEIN KINASE DOMAIN-CONTAINING PROTEIN"/>
    <property type="match status" value="1"/>
</dbReference>
<dbReference type="GO" id="GO:0016020">
    <property type="term" value="C:membrane"/>
    <property type="evidence" value="ECO:0007669"/>
    <property type="project" value="UniProtKB-SubCell"/>
</dbReference>
<dbReference type="Pfam" id="PF12819">
    <property type="entry name" value="Malectin_like"/>
    <property type="match status" value="1"/>
</dbReference>
<gene>
    <name evidence="8" type="primary">VvCHDh000106_8</name>
    <name evidence="8" type="ORF">CK203_067936</name>
</gene>
<keyword evidence="2" id="KW-0812">Transmembrane</keyword>